<proteinExistence type="predicted"/>
<gene>
    <name evidence="4" type="ORF">LTR77_003497</name>
</gene>
<keyword evidence="5" id="KW-1185">Reference proteome</keyword>
<dbReference type="GO" id="GO:0052689">
    <property type="term" value="F:carboxylic ester hydrolase activity"/>
    <property type="evidence" value="ECO:0007669"/>
    <property type="project" value="UniProtKB-ARBA"/>
</dbReference>
<feature type="signal peptide" evidence="3">
    <location>
        <begin position="1"/>
        <end position="18"/>
    </location>
</feature>
<feature type="chain" id="PRO_5043945236" description="Acetylxylan esterase" evidence="3">
    <location>
        <begin position="19"/>
        <end position="245"/>
    </location>
</feature>
<dbReference type="RefSeq" id="XP_064660705.1">
    <property type="nucleotide sequence ID" value="XM_064800754.1"/>
</dbReference>
<evidence type="ECO:0000256" key="3">
    <source>
        <dbReference type="SAM" id="SignalP"/>
    </source>
</evidence>
<accession>A0AAV9PDZ1</accession>
<dbReference type="Gene3D" id="3.40.50.1820">
    <property type="entry name" value="alpha/beta hydrolase"/>
    <property type="match status" value="1"/>
</dbReference>
<dbReference type="InterPro" id="IPR029058">
    <property type="entry name" value="AB_hydrolase_fold"/>
</dbReference>
<sequence length="245" mass="25525">MLTKTALLSLLAACTASASPIDADLEARQSCPQIHIFGNQIYQKISKMVLTIVKGARETTAPPGYGSAGTVVNLILNAYPGSTAEVLNYPASGSNPTYSQSVATGTQNVCNQVSSYASRCPNSKLVLVGYSQGSEIFDNALCGGGDPNQGLSSTCSIARYNIKAAIFMGDPRFRAGAPYNVGSCAAGGFDARPAGQYCGNFNSAIKSYCDASDPYCCNGNNAQTHQGYGQEYGQAALSFVRSKLG</sequence>
<evidence type="ECO:0000313" key="4">
    <source>
        <dbReference type="EMBL" id="KAK5171861.1"/>
    </source>
</evidence>
<protein>
    <recommendedName>
        <fullName evidence="6">Acetylxylan esterase</fullName>
    </recommendedName>
</protein>
<keyword evidence="3" id="KW-0732">Signal</keyword>
<dbReference type="AlphaFoldDB" id="A0AAV9PDZ1"/>
<organism evidence="4 5">
    <name type="scientific">Saxophila tyrrhenica</name>
    <dbReference type="NCBI Taxonomy" id="1690608"/>
    <lineage>
        <taxon>Eukaryota</taxon>
        <taxon>Fungi</taxon>
        <taxon>Dikarya</taxon>
        <taxon>Ascomycota</taxon>
        <taxon>Pezizomycotina</taxon>
        <taxon>Dothideomycetes</taxon>
        <taxon>Dothideomycetidae</taxon>
        <taxon>Mycosphaerellales</taxon>
        <taxon>Extremaceae</taxon>
        <taxon>Saxophila</taxon>
    </lineage>
</organism>
<dbReference type="SUPFAM" id="SSF53474">
    <property type="entry name" value="alpha/beta-Hydrolases"/>
    <property type="match status" value="1"/>
</dbReference>
<name>A0AAV9PDZ1_9PEZI</name>
<evidence type="ECO:0008006" key="6">
    <source>
        <dbReference type="Google" id="ProtNLM"/>
    </source>
</evidence>
<dbReference type="GeneID" id="89924844"/>
<dbReference type="InterPro" id="IPR000675">
    <property type="entry name" value="Cutinase/axe"/>
</dbReference>
<dbReference type="Proteomes" id="UP001337655">
    <property type="component" value="Unassembled WGS sequence"/>
</dbReference>
<dbReference type="Pfam" id="PF01083">
    <property type="entry name" value="Cutinase"/>
    <property type="match status" value="1"/>
</dbReference>
<reference evidence="4 5" key="1">
    <citation type="submission" date="2023-08" db="EMBL/GenBank/DDBJ databases">
        <title>Black Yeasts Isolated from many extreme environments.</title>
        <authorList>
            <person name="Coleine C."/>
            <person name="Stajich J.E."/>
            <person name="Selbmann L."/>
        </authorList>
    </citation>
    <scope>NUCLEOTIDE SEQUENCE [LARGE SCALE GENOMIC DNA]</scope>
    <source>
        <strain evidence="4 5">CCFEE 5935</strain>
    </source>
</reference>
<keyword evidence="1" id="KW-0378">Hydrolase</keyword>
<keyword evidence="2" id="KW-1015">Disulfide bond</keyword>
<dbReference type="PANTHER" id="PTHR33630:SF13">
    <property type="entry name" value="ACETYLXYLAN ESTERASE"/>
    <property type="match status" value="1"/>
</dbReference>
<dbReference type="PANTHER" id="PTHR33630">
    <property type="entry name" value="CUTINASE RV1984C-RELATED-RELATED"/>
    <property type="match status" value="1"/>
</dbReference>
<evidence type="ECO:0000256" key="2">
    <source>
        <dbReference type="ARBA" id="ARBA00023157"/>
    </source>
</evidence>
<evidence type="ECO:0000313" key="5">
    <source>
        <dbReference type="Proteomes" id="UP001337655"/>
    </source>
</evidence>
<comment type="caution">
    <text evidence="4">The sequence shown here is derived from an EMBL/GenBank/DDBJ whole genome shotgun (WGS) entry which is preliminary data.</text>
</comment>
<dbReference type="EMBL" id="JAVRRT010000005">
    <property type="protein sequence ID" value="KAK5171861.1"/>
    <property type="molecule type" value="Genomic_DNA"/>
</dbReference>
<evidence type="ECO:0000256" key="1">
    <source>
        <dbReference type="ARBA" id="ARBA00022801"/>
    </source>
</evidence>
<dbReference type="SMART" id="SM01110">
    <property type="entry name" value="Cutinase"/>
    <property type="match status" value="1"/>
</dbReference>